<evidence type="ECO:0000313" key="4">
    <source>
        <dbReference type="Proteomes" id="UP001339962"/>
    </source>
</evidence>
<dbReference type="Gene3D" id="1.10.260.40">
    <property type="entry name" value="lambda repressor-like DNA-binding domains"/>
    <property type="match status" value="1"/>
</dbReference>
<dbReference type="GO" id="GO:0003677">
    <property type="term" value="F:DNA binding"/>
    <property type="evidence" value="ECO:0007669"/>
    <property type="project" value="UniProtKB-KW"/>
</dbReference>
<dbReference type="PANTHER" id="PTHR46558:SF11">
    <property type="entry name" value="HTH-TYPE TRANSCRIPTIONAL REGULATOR XRE"/>
    <property type="match status" value="1"/>
</dbReference>
<dbReference type="PROSITE" id="PS50943">
    <property type="entry name" value="HTH_CROC1"/>
    <property type="match status" value="1"/>
</dbReference>
<sequence length="378" mass="44455">MNEFRFSDNFTLMRKKLGMTQGDVATYIGVSSAAVSKWERGLSYPDLSLLPKLASLFDTTIDKLLGYEPHLTTATIMELYQTFSKRLSEENFEMVQKDIENMVKEYYSCYPFLVRIAQLYLNHYFYSKKPQLVLNRIVELCERVVALSDDHKLIQEAQIIYASALLIMNKPQELLKRVGYDIPIQFGVEKLIARAYAMLSDINKVKETLQISAFQHLLSMVSSEIELLKYASDNQNLFDEMINRIEKVIDIYNIEKLNSHIKLTFYYQASLGYMKQHRRTDALRMLERFYHTCKHLSFPMKICGDDYFYIVDNWIEQNIHSGPYAPRNEQAIKDDLLNMLQKESLFVPLHEDPKFKWMVNNLQRMFQSKPKRENESVS</sequence>
<accession>A0ABD5IQY6</accession>
<keyword evidence="1" id="KW-0238">DNA-binding</keyword>
<dbReference type="SUPFAM" id="SSF47413">
    <property type="entry name" value="lambda repressor-like DNA-binding domains"/>
    <property type="match status" value="1"/>
</dbReference>
<dbReference type="SMART" id="SM00530">
    <property type="entry name" value="HTH_XRE"/>
    <property type="match status" value="1"/>
</dbReference>
<evidence type="ECO:0000313" key="3">
    <source>
        <dbReference type="EMBL" id="MED5050707.1"/>
    </source>
</evidence>
<evidence type="ECO:0000256" key="1">
    <source>
        <dbReference type="ARBA" id="ARBA00023125"/>
    </source>
</evidence>
<dbReference type="CDD" id="cd00093">
    <property type="entry name" value="HTH_XRE"/>
    <property type="match status" value="1"/>
</dbReference>
<name>A0ABD5IQY6_9BACL</name>
<comment type="caution">
    <text evidence="3">The sequence shown here is derived from an EMBL/GenBank/DDBJ whole genome shotgun (WGS) entry which is preliminary data.</text>
</comment>
<dbReference type="EMBL" id="JARTLI010000003">
    <property type="protein sequence ID" value="MED5050707.1"/>
    <property type="molecule type" value="Genomic_DNA"/>
</dbReference>
<dbReference type="RefSeq" id="WP_328216976.1">
    <property type="nucleotide sequence ID" value="NZ_JARTLI010000003.1"/>
</dbReference>
<dbReference type="Proteomes" id="UP001339962">
    <property type="component" value="Unassembled WGS sequence"/>
</dbReference>
<dbReference type="AlphaFoldDB" id="A0ABD5IQY6"/>
<protein>
    <submittedName>
        <fullName evidence="3">Helix-turn-helix domain-containing protein</fullName>
    </submittedName>
</protein>
<dbReference type="InterPro" id="IPR010982">
    <property type="entry name" value="Lambda_DNA-bd_dom_sf"/>
</dbReference>
<dbReference type="PANTHER" id="PTHR46558">
    <property type="entry name" value="TRACRIPTIONAL REGULATORY PROTEIN-RELATED-RELATED"/>
    <property type="match status" value="1"/>
</dbReference>
<gene>
    <name evidence="3" type="ORF">P9850_02330</name>
</gene>
<feature type="domain" description="HTH cro/C1-type" evidence="2">
    <location>
        <begin position="13"/>
        <end position="64"/>
    </location>
</feature>
<evidence type="ECO:0000259" key="2">
    <source>
        <dbReference type="PROSITE" id="PS50943"/>
    </source>
</evidence>
<dbReference type="InterPro" id="IPR001387">
    <property type="entry name" value="Cro/C1-type_HTH"/>
</dbReference>
<reference evidence="3 4" key="1">
    <citation type="submission" date="2023-03" db="EMBL/GenBank/DDBJ databases">
        <title>Bacillus Genome Sequencing.</title>
        <authorList>
            <person name="Dunlap C."/>
        </authorList>
    </citation>
    <scope>NUCLEOTIDE SEQUENCE [LARGE SCALE GENOMIC DNA]</scope>
    <source>
        <strain evidence="3 4">NRS-38</strain>
    </source>
</reference>
<dbReference type="Pfam" id="PF01381">
    <property type="entry name" value="HTH_3"/>
    <property type="match status" value="1"/>
</dbReference>
<proteinExistence type="predicted"/>
<organism evidence="3 4">
    <name type="scientific">Anoxybacteroides rupiense</name>
    <dbReference type="NCBI Taxonomy" id="311460"/>
    <lineage>
        <taxon>Bacteria</taxon>
        <taxon>Bacillati</taxon>
        <taxon>Bacillota</taxon>
        <taxon>Bacilli</taxon>
        <taxon>Bacillales</taxon>
        <taxon>Anoxybacillaceae</taxon>
        <taxon>Anoxybacteroides</taxon>
    </lineage>
</organism>